<gene>
    <name evidence="2" type="ORF">PCOR1329_LOCUS78010</name>
</gene>
<accession>A0ABN9XNI6</accession>
<name>A0ABN9XNI6_9DINO</name>
<evidence type="ECO:0008006" key="4">
    <source>
        <dbReference type="Google" id="ProtNLM"/>
    </source>
</evidence>
<feature type="region of interest" description="Disordered" evidence="1">
    <location>
        <begin position="1"/>
        <end position="118"/>
    </location>
</feature>
<feature type="region of interest" description="Disordered" evidence="1">
    <location>
        <begin position="196"/>
        <end position="215"/>
    </location>
</feature>
<comment type="caution">
    <text evidence="2">The sequence shown here is derived from an EMBL/GenBank/DDBJ whole genome shotgun (WGS) entry which is preliminary data.</text>
</comment>
<evidence type="ECO:0000313" key="2">
    <source>
        <dbReference type="EMBL" id="CAK0900830.1"/>
    </source>
</evidence>
<proteinExistence type="predicted"/>
<feature type="compositionally biased region" description="Low complexity" evidence="1">
    <location>
        <begin position="64"/>
        <end position="75"/>
    </location>
</feature>
<organism evidence="2 3">
    <name type="scientific">Prorocentrum cordatum</name>
    <dbReference type="NCBI Taxonomy" id="2364126"/>
    <lineage>
        <taxon>Eukaryota</taxon>
        <taxon>Sar</taxon>
        <taxon>Alveolata</taxon>
        <taxon>Dinophyceae</taxon>
        <taxon>Prorocentrales</taxon>
        <taxon>Prorocentraceae</taxon>
        <taxon>Prorocentrum</taxon>
    </lineage>
</organism>
<dbReference type="EMBL" id="CAUYUJ010020841">
    <property type="protein sequence ID" value="CAK0900830.1"/>
    <property type="molecule type" value="Genomic_DNA"/>
</dbReference>
<sequence length="215" mass="21740">MAARPAEAEGPDDPPWNATPRAARSPCAPRLEVGSARTSSSSLGGGGSLGDWWLEEEAPRAQPRGALRAQASAGRARGRRRRRGGRRRRLRVSSPSPPSAALGSHQRPMASCGDSVGLPGHSRASGGCGTGSNASPGALARAAPADSGLPKRLALLSAALLEILGDLAWAATAAARTQQTQRGAALLCSWSSSRMASGSLGALGEPVSGRAPSGQ</sequence>
<reference evidence="2" key="1">
    <citation type="submission" date="2023-10" db="EMBL/GenBank/DDBJ databases">
        <authorList>
            <person name="Chen Y."/>
            <person name="Shah S."/>
            <person name="Dougan E. K."/>
            <person name="Thang M."/>
            <person name="Chan C."/>
        </authorList>
    </citation>
    <scope>NUCLEOTIDE SEQUENCE [LARGE SCALE GENOMIC DNA]</scope>
</reference>
<keyword evidence="3" id="KW-1185">Reference proteome</keyword>
<evidence type="ECO:0000256" key="1">
    <source>
        <dbReference type="SAM" id="MobiDB-lite"/>
    </source>
</evidence>
<protein>
    <recommendedName>
        <fullName evidence="4">Peroxisomal membrane protein PEX16</fullName>
    </recommendedName>
</protein>
<dbReference type="Proteomes" id="UP001189429">
    <property type="component" value="Unassembled WGS sequence"/>
</dbReference>
<evidence type="ECO:0000313" key="3">
    <source>
        <dbReference type="Proteomes" id="UP001189429"/>
    </source>
</evidence>
<feature type="compositionally biased region" description="Basic residues" evidence="1">
    <location>
        <begin position="76"/>
        <end position="91"/>
    </location>
</feature>